<feature type="chain" id="PRO_5018265605" description="chitinase" evidence="5">
    <location>
        <begin position="19"/>
        <end position="454"/>
    </location>
</feature>
<dbReference type="GO" id="GO:0005975">
    <property type="term" value="P:carbohydrate metabolic process"/>
    <property type="evidence" value="ECO:0007669"/>
    <property type="project" value="InterPro"/>
</dbReference>
<dbReference type="CDD" id="cd00035">
    <property type="entry name" value="ChtBD1"/>
    <property type="match status" value="1"/>
</dbReference>
<feature type="domain" description="GH18" evidence="7">
    <location>
        <begin position="20"/>
        <end position="429"/>
    </location>
</feature>
<dbReference type="InterPro" id="IPR050314">
    <property type="entry name" value="Glycosyl_Hydrlase_18"/>
</dbReference>
<dbReference type="InterPro" id="IPR001223">
    <property type="entry name" value="Glyco_hydro18_cat"/>
</dbReference>
<evidence type="ECO:0000313" key="9">
    <source>
        <dbReference type="Proteomes" id="UP000277212"/>
    </source>
</evidence>
<dbReference type="Pfam" id="PF00704">
    <property type="entry name" value="Glyco_hydro_18"/>
    <property type="match status" value="1"/>
</dbReference>
<dbReference type="Gene3D" id="3.10.50.10">
    <property type="match status" value="1"/>
</dbReference>
<dbReference type="OrthoDB" id="73875at2759"/>
<sequence>MRSPLVLGTAALATAASAAPNYIFYFDQWHTANLPDKSQTAGVTHVITAFANSSLFAAEPAGKYEPFKPLDEIRALFDEGTKICMAIGGWADTAGFSAGAKTDKTRKRYARNVADTLSRLGYDCVDIDWEYPAGNGEDYKRTPNSKKVDEIKSYPKLLKEIKNFIGDKELSIAVPGLERDMIAYTHEQVPKINAAVDFVNIMSYDLMNRRDSVTTHHSSYEGTAQAVDAYISRGFAPSKLNIGFAFYAKWFTTKEGAECTEPTGCPTELLEAADGSDTGKSGTITFEKANFVEAPKNLTVSPDASCGAGTSFKCGEVTCCSQFGFCGNSTAHCSTGCQSAYGRCEGIDISGSFRTALENGKTDTAAGGQWYWDATTSLYWTWDTADLITQKINGLVPTKGLGGIFAWSLAQDSQDWSRLTAMREGFNTLSGQDSGRPKVAHFKKHQGHYGHPSY</sequence>
<dbReference type="SUPFAM" id="SSF57016">
    <property type="entry name" value="Plant lectins/antimicrobial peptides"/>
    <property type="match status" value="1"/>
</dbReference>
<dbReference type="SMART" id="SM00636">
    <property type="entry name" value="Glyco_18"/>
    <property type="match status" value="1"/>
</dbReference>
<evidence type="ECO:0000256" key="3">
    <source>
        <dbReference type="ARBA" id="ARBA00022669"/>
    </source>
</evidence>
<dbReference type="GO" id="GO:0008061">
    <property type="term" value="F:chitin binding"/>
    <property type="evidence" value="ECO:0007669"/>
    <property type="project" value="UniProtKB-UniRule"/>
</dbReference>
<dbReference type="InterPro" id="IPR017853">
    <property type="entry name" value="GH"/>
</dbReference>
<feature type="disulfide bond" evidence="4">
    <location>
        <begin position="319"/>
        <end position="333"/>
    </location>
</feature>
<evidence type="ECO:0000256" key="2">
    <source>
        <dbReference type="ARBA" id="ARBA00012729"/>
    </source>
</evidence>
<dbReference type="Pfam" id="PF00187">
    <property type="entry name" value="Chitin_bind_1"/>
    <property type="match status" value="1"/>
</dbReference>
<keyword evidence="4" id="KW-1015">Disulfide bond</keyword>
<gene>
    <name evidence="8" type="ORF">CDV36_003287</name>
</gene>
<dbReference type="InterPro" id="IPR029070">
    <property type="entry name" value="Chitinase_insertion_sf"/>
</dbReference>
<comment type="caution">
    <text evidence="4">Lacks conserved residue(s) required for the propagation of feature annotation.</text>
</comment>
<dbReference type="Gene3D" id="3.30.60.10">
    <property type="entry name" value="Endochitinase-like"/>
    <property type="match status" value="1"/>
</dbReference>
<organism evidence="8 9">
    <name type="scientific">Fusarium kuroshium</name>
    <dbReference type="NCBI Taxonomy" id="2010991"/>
    <lineage>
        <taxon>Eukaryota</taxon>
        <taxon>Fungi</taxon>
        <taxon>Dikarya</taxon>
        <taxon>Ascomycota</taxon>
        <taxon>Pezizomycotina</taxon>
        <taxon>Sordariomycetes</taxon>
        <taxon>Hypocreomycetidae</taxon>
        <taxon>Hypocreales</taxon>
        <taxon>Nectriaceae</taxon>
        <taxon>Fusarium</taxon>
        <taxon>Fusarium solani species complex</taxon>
    </lineage>
</organism>
<proteinExistence type="inferred from homology"/>
<dbReference type="EMBL" id="NKUJ01000038">
    <property type="protein sequence ID" value="RMJ17063.1"/>
    <property type="molecule type" value="Genomic_DNA"/>
</dbReference>
<dbReference type="PANTHER" id="PTHR11177">
    <property type="entry name" value="CHITINASE"/>
    <property type="match status" value="1"/>
</dbReference>
<keyword evidence="3 4" id="KW-0147">Chitin-binding</keyword>
<keyword evidence="9" id="KW-1185">Reference proteome</keyword>
<comment type="caution">
    <text evidence="8">The sequence shown here is derived from an EMBL/GenBank/DDBJ whole genome shotgun (WGS) entry which is preliminary data.</text>
</comment>
<evidence type="ECO:0000256" key="1">
    <source>
        <dbReference type="ARBA" id="ARBA00008682"/>
    </source>
</evidence>
<dbReference type="InterPro" id="IPR011583">
    <property type="entry name" value="Chitinase_II/V-like_cat"/>
</dbReference>
<protein>
    <recommendedName>
        <fullName evidence="2">chitinase</fullName>
        <ecNumber evidence="2">3.2.1.14</ecNumber>
    </recommendedName>
</protein>
<dbReference type="GO" id="GO:0006032">
    <property type="term" value="P:chitin catabolic process"/>
    <property type="evidence" value="ECO:0007669"/>
    <property type="project" value="TreeGrafter"/>
</dbReference>
<dbReference type="GO" id="GO:0008843">
    <property type="term" value="F:endochitinase activity"/>
    <property type="evidence" value="ECO:0007669"/>
    <property type="project" value="UniProtKB-EC"/>
</dbReference>
<feature type="signal peptide" evidence="5">
    <location>
        <begin position="1"/>
        <end position="18"/>
    </location>
</feature>
<dbReference type="SMART" id="SM00270">
    <property type="entry name" value="ChtBD1"/>
    <property type="match status" value="1"/>
</dbReference>
<dbReference type="EC" id="3.2.1.14" evidence="2"/>
<dbReference type="InterPro" id="IPR001002">
    <property type="entry name" value="Chitin-bd_1"/>
</dbReference>
<evidence type="ECO:0000259" key="7">
    <source>
        <dbReference type="PROSITE" id="PS51910"/>
    </source>
</evidence>
<evidence type="ECO:0000313" key="8">
    <source>
        <dbReference type="EMBL" id="RMJ17063.1"/>
    </source>
</evidence>
<feature type="disulfide bond" evidence="4">
    <location>
        <begin position="314"/>
        <end position="326"/>
    </location>
</feature>
<dbReference type="SUPFAM" id="SSF51445">
    <property type="entry name" value="(Trans)glycosidases"/>
    <property type="match status" value="1"/>
</dbReference>
<dbReference type="Proteomes" id="UP000277212">
    <property type="component" value="Unassembled WGS sequence"/>
</dbReference>
<comment type="similarity">
    <text evidence="1">Belongs to the glycosyl hydrolase 18 family. Chitinase class V subfamily.</text>
</comment>
<dbReference type="PANTHER" id="PTHR11177:SF337">
    <property type="entry name" value="CHITINASE"/>
    <property type="match status" value="1"/>
</dbReference>
<dbReference type="GO" id="GO:0005576">
    <property type="term" value="C:extracellular region"/>
    <property type="evidence" value="ECO:0007669"/>
    <property type="project" value="TreeGrafter"/>
</dbReference>
<name>A0A3M2SHN7_9HYPO</name>
<evidence type="ECO:0000256" key="5">
    <source>
        <dbReference type="SAM" id="SignalP"/>
    </source>
</evidence>
<accession>A0A3M2SHN7</accession>
<evidence type="ECO:0000259" key="6">
    <source>
        <dbReference type="PROSITE" id="PS50941"/>
    </source>
</evidence>
<dbReference type="PROSITE" id="PS51910">
    <property type="entry name" value="GH18_2"/>
    <property type="match status" value="1"/>
</dbReference>
<feature type="domain" description="Chitin-binding type-1" evidence="6">
    <location>
        <begin position="303"/>
        <end position="346"/>
    </location>
</feature>
<dbReference type="Gene3D" id="3.20.20.80">
    <property type="entry name" value="Glycosidases"/>
    <property type="match status" value="2"/>
</dbReference>
<dbReference type="PROSITE" id="PS50941">
    <property type="entry name" value="CHIT_BIND_I_2"/>
    <property type="match status" value="1"/>
</dbReference>
<keyword evidence="5" id="KW-0732">Signal</keyword>
<dbReference type="InterPro" id="IPR036861">
    <property type="entry name" value="Endochitinase-like_sf"/>
</dbReference>
<dbReference type="STRING" id="2010991.A0A3M2SHN7"/>
<dbReference type="AlphaFoldDB" id="A0A3M2SHN7"/>
<evidence type="ECO:0000256" key="4">
    <source>
        <dbReference type="PROSITE-ProRule" id="PRU00261"/>
    </source>
</evidence>
<reference evidence="8 9" key="1">
    <citation type="submission" date="2017-06" db="EMBL/GenBank/DDBJ databases">
        <title>Comparative genomic analysis of Ambrosia Fusariam Clade fungi.</title>
        <authorList>
            <person name="Stajich J.E."/>
            <person name="Carrillo J."/>
            <person name="Kijimoto T."/>
            <person name="Eskalen A."/>
            <person name="O'Donnell K."/>
            <person name="Kasson M."/>
        </authorList>
    </citation>
    <scope>NUCLEOTIDE SEQUENCE [LARGE SCALE GENOMIC DNA]</scope>
    <source>
        <strain evidence="8">UCR3666</strain>
    </source>
</reference>